<feature type="domain" description="Heterokaryon incompatibility" evidence="1">
    <location>
        <begin position="53"/>
        <end position="194"/>
    </location>
</feature>
<accession>A0AA40C6I8</accession>
<dbReference type="EMBL" id="JAULSU010000002">
    <property type="protein sequence ID" value="KAK0627381.1"/>
    <property type="molecule type" value="Genomic_DNA"/>
</dbReference>
<dbReference type="Proteomes" id="UP001175000">
    <property type="component" value="Unassembled WGS sequence"/>
</dbReference>
<proteinExistence type="predicted"/>
<evidence type="ECO:0000313" key="2">
    <source>
        <dbReference type="EMBL" id="KAK0627381.1"/>
    </source>
</evidence>
<sequence length="288" mass="32146">PVYRYPPLPENHIRVLQLLPNRDGNAQIECNLIDYPFLDPWAGPLLCEAVLCVWGPPPNSHALIADDAPLSIRQNCQALLARLRDPVLPRFLWADAVCINQDDNDENADQAQLMTWIYASARGVIVWLEEPKDGCTSPDDQTEGGLGRALQIIREATEDSSALLRAAPGSETARDMVDALSRRSWFRRIWVLQEVAAAGRVTIMCREREIDSEVFCAGLEVMVSARPGTPGLLRTPIFLIEGAGSRRNRASGMLKTYSLNTQPLLELARMYHGRDATDRRDKTFALRA</sequence>
<dbReference type="InterPro" id="IPR010730">
    <property type="entry name" value="HET"/>
</dbReference>
<dbReference type="PANTHER" id="PTHR24148:SF78">
    <property type="entry name" value="HETEROKARYON INCOMPATIBILITY DOMAIN-CONTAINING PROTEIN"/>
    <property type="match status" value="1"/>
</dbReference>
<dbReference type="AlphaFoldDB" id="A0AA40C6I8"/>
<dbReference type="PANTHER" id="PTHR24148">
    <property type="entry name" value="ANKYRIN REPEAT DOMAIN-CONTAINING PROTEIN 39 HOMOLOG-RELATED"/>
    <property type="match status" value="1"/>
</dbReference>
<keyword evidence="3" id="KW-1185">Reference proteome</keyword>
<feature type="non-terminal residue" evidence="2">
    <location>
        <position position="288"/>
    </location>
</feature>
<comment type="caution">
    <text evidence="2">The sequence shown here is derived from an EMBL/GenBank/DDBJ whole genome shotgun (WGS) entry which is preliminary data.</text>
</comment>
<evidence type="ECO:0000313" key="3">
    <source>
        <dbReference type="Proteomes" id="UP001175000"/>
    </source>
</evidence>
<reference evidence="2" key="1">
    <citation type="submission" date="2023-06" db="EMBL/GenBank/DDBJ databases">
        <title>Genome-scale phylogeny and comparative genomics of the fungal order Sordariales.</title>
        <authorList>
            <consortium name="Lawrence Berkeley National Laboratory"/>
            <person name="Hensen N."/>
            <person name="Bonometti L."/>
            <person name="Westerberg I."/>
            <person name="Brannstrom I.O."/>
            <person name="Guillou S."/>
            <person name="Cros-Aarteil S."/>
            <person name="Calhoun S."/>
            <person name="Haridas S."/>
            <person name="Kuo A."/>
            <person name="Mondo S."/>
            <person name="Pangilinan J."/>
            <person name="Riley R."/>
            <person name="Labutti K."/>
            <person name="Andreopoulos B."/>
            <person name="Lipzen A."/>
            <person name="Chen C."/>
            <person name="Yanf M."/>
            <person name="Daum C."/>
            <person name="Ng V."/>
            <person name="Clum A."/>
            <person name="Steindorff A."/>
            <person name="Ohm R."/>
            <person name="Martin F."/>
            <person name="Silar P."/>
            <person name="Natvig D."/>
            <person name="Lalanne C."/>
            <person name="Gautier V."/>
            <person name="Ament-Velasquez S.L."/>
            <person name="Kruys A."/>
            <person name="Hutchinson M.I."/>
            <person name="Powell A.J."/>
            <person name="Barry K."/>
            <person name="Miller A.N."/>
            <person name="Grigoriev I.V."/>
            <person name="Debuchy R."/>
            <person name="Gladieux P."/>
            <person name="Thoren M.H."/>
            <person name="Johannesson H."/>
        </authorList>
    </citation>
    <scope>NUCLEOTIDE SEQUENCE</scope>
    <source>
        <strain evidence="2">CBS 606.72</strain>
    </source>
</reference>
<organism evidence="2 3">
    <name type="scientific">Immersiella caudata</name>
    <dbReference type="NCBI Taxonomy" id="314043"/>
    <lineage>
        <taxon>Eukaryota</taxon>
        <taxon>Fungi</taxon>
        <taxon>Dikarya</taxon>
        <taxon>Ascomycota</taxon>
        <taxon>Pezizomycotina</taxon>
        <taxon>Sordariomycetes</taxon>
        <taxon>Sordariomycetidae</taxon>
        <taxon>Sordariales</taxon>
        <taxon>Lasiosphaeriaceae</taxon>
        <taxon>Immersiella</taxon>
    </lineage>
</organism>
<evidence type="ECO:0000259" key="1">
    <source>
        <dbReference type="Pfam" id="PF06985"/>
    </source>
</evidence>
<protein>
    <submittedName>
        <fullName evidence="2">Heterokaryon incompatibility protein-domain-containing protein</fullName>
    </submittedName>
</protein>
<gene>
    <name evidence="2" type="ORF">B0T14DRAFT_579431</name>
</gene>
<dbReference type="InterPro" id="IPR052895">
    <property type="entry name" value="HetReg/Transcr_Mod"/>
</dbReference>
<dbReference type="Pfam" id="PF06985">
    <property type="entry name" value="HET"/>
    <property type="match status" value="1"/>
</dbReference>
<name>A0AA40C6I8_9PEZI</name>